<dbReference type="EMBL" id="JX456532">
    <property type="protein sequence ID" value="AFS60629.1"/>
    <property type="molecule type" value="Genomic_DNA"/>
</dbReference>
<proteinExistence type="predicted"/>
<reference evidence="1" key="1">
    <citation type="journal article" date="2012" name="Science">
        <title>Metagenome mining reveals polytheonamides as posttranslationally modified ribosomal peptides.</title>
        <authorList>
            <person name="Freeman M.F."/>
            <person name="Gurgui C."/>
            <person name="Helf M.J."/>
            <person name="Morinaka B.I."/>
            <person name="Uria A.R."/>
            <person name="Oldham N.J."/>
            <person name="Sahl H.G."/>
            <person name="Matsunaga S."/>
            <person name="Piel J."/>
        </authorList>
    </citation>
    <scope>NUCLEOTIDE SEQUENCE</scope>
</reference>
<dbReference type="AlphaFoldDB" id="J9ZXD0"/>
<evidence type="ECO:0000313" key="1">
    <source>
        <dbReference type="EMBL" id="AFS60629.1"/>
    </source>
</evidence>
<accession>J9ZXD0</accession>
<sequence length="49" mass="5616">MKRLSQGRFHWWPRGPEAASALSARELAIVLWNGNPQQAAMAQDWRRVA</sequence>
<name>J9ZXD0_BACS1</name>
<organism evidence="1">
    <name type="scientific">Bacterium symbiont subsp. Theonella swinhoei (strain pTSMAC1)</name>
    <dbReference type="NCBI Taxonomy" id="1221190"/>
    <lineage>
        <taxon>Bacteria</taxon>
    </lineage>
</organism>
<protein>
    <submittedName>
        <fullName evidence="1">Transposition helper protein</fullName>
    </submittedName>
</protein>